<evidence type="ECO:0000256" key="1">
    <source>
        <dbReference type="SAM" id="Phobius"/>
    </source>
</evidence>
<feature type="transmembrane region" description="Helical" evidence="1">
    <location>
        <begin position="163"/>
        <end position="185"/>
    </location>
</feature>
<feature type="transmembrane region" description="Helical" evidence="1">
    <location>
        <begin position="247"/>
        <end position="262"/>
    </location>
</feature>
<feature type="transmembrane region" description="Helical" evidence="1">
    <location>
        <begin position="269"/>
        <end position="291"/>
    </location>
</feature>
<gene>
    <name evidence="2" type="ORF">SAMN02745229_00449</name>
</gene>
<feature type="transmembrane region" description="Helical" evidence="1">
    <location>
        <begin position="73"/>
        <end position="91"/>
    </location>
</feature>
<keyword evidence="1" id="KW-0472">Membrane</keyword>
<proteinExistence type="predicted"/>
<dbReference type="Proteomes" id="UP000184278">
    <property type="component" value="Unassembled WGS sequence"/>
</dbReference>
<feature type="transmembrane region" description="Helical" evidence="1">
    <location>
        <begin position="134"/>
        <end position="151"/>
    </location>
</feature>
<dbReference type="STRING" id="1121131.SAMN02745229_00449"/>
<accession>A0A1M5SZR5</accession>
<dbReference type="OrthoDB" id="9781069at2"/>
<dbReference type="Pfam" id="PF05857">
    <property type="entry name" value="TraX"/>
    <property type="match status" value="2"/>
</dbReference>
<dbReference type="EMBL" id="FQXK01000004">
    <property type="protein sequence ID" value="SHH43972.1"/>
    <property type="molecule type" value="Genomic_DNA"/>
</dbReference>
<feature type="transmembrane region" description="Helical" evidence="1">
    <location>
        <begin position="197"/>
        <end position="216"/>
    </location>
</feature>
<evidence type="ECO:0000313" key="3">
    <source>
        <dbReference type="Proteomes" id="UP000184278"/>
    </source>
</evidence>
<dbReference type="InterPro" id="IPR008875">
    <property type="entry name" value="TraX"/>
</dbReference>
<organism evidence="2 3">
    <name type="scientific">Butyrivibrio fibrisolvens DSM 3071</name>
    <dbReference type="NCBI Taxonomy" id="1121131"/>
    <lineage>
        <taxon>Bacteria</taxon>
        <taxon>Bacillati</taxon>
        <taxon>Bacillota</taxon>
        <taxon>Clostridia</taxon>
        <taxon>Lachnospirales</taxon>
        <taxon>Lachnospiraceae</taxon>
        <taxon>Butyrivibrio</taxon>
    </lineage>
</organism>
<keyword evidence="1" id="KW-0812">Transmembrane</keyword>
<feature type="transmembrane region" description="Helical" evidence="1">
    <location>
        <begin position="20"/>
        <end position="39"/>
    </location>
</feature>
<evidence type="ECO:0000313" key="2">
    <source>
        <dbReference type="EMBL" id="SHH43972.1"/>
    </source>
</evidence>
<feature type="transmembrane region" description="Helical" evidence="1">
    <location>
        <begin position="225"/>
        <end position="241"/>
    </location>
</feature>
<sequence>MDSILATTNTETKSGINGTALKIIALVAMFIDHFTAVILQNKLALLIQAANLTTAQERAAWISSHPLWTFGPVILRLIGRFGFPLFVYLLVEGYTHTRSVKKYAINLAVFAAISELPFNLGFESKLFYPEYQNVFLTLFLGLLCIWAIDEFGFKREWNKKASLLFFPAVLVLGAFCGYLFGIGTPGAIINSFAEIPVYYYCLAGALILFIIMAIAGRKWDDAKKVQFIAIALSISAFGTIAELLKTDYSGVGILTIAVMYLFRAKKVKAFALGCTVLTVLNLAEITAYFMLIPVSKYNGERGPKINKYFFYAFYPVHLGILYLVAYVLGIVGFALY</sequence>
<feature type="transmembrane region" description="Helical" evidence="1">
    <location>
        <begin position="311"/>
        <end position="335"/>
    </location>
</feature>
<dbReference type="GeneID" id="89509353"/>
<dbReference type="AlphaFoldDB" id="A0A1M5SZR5"/>
<keyword evidence="3" id="KW-1185">Reference proteome</keyword>
<reference evidence="3" key="1">
    <citation type="submission" date="2016-11" db="EMBL/GenBank/DDBJ databases">
        <authorList>
            <person name="Varghese N."/>
            <person name="Submissions S."/>
        </authorList>
    </citation>
    <scope>NUCLEOTIDE SEQUENCE [LARGE SCALE GENOMIC DNA]</scope>
    <source>
        <strain evidence="3">DSM 3071</strain>
    </source>
</reference>
<name>A0A1M5SZR5_BUTFI</name>
<keyword evidence="1" id="KW-1133">Transmembrane helix</keyword>
<feature type="transmembrane region" description="Helical" evidence="1">
    <location>
        <begin position="103"/>
        <end position="122"/>
    </location>
</feature>
<protein>
    <submittedName>
        <fullName evidence="2">TraX protein</fullName>
    </submittedName>
</protein>
<dbReference type="RefSeq" id="WP_073385164.1">
    <property type="nucleotide sequence ID" value="NZ_FQXK01000004.1"/>
</dbReference>